<comment type="subcellular location">
    <subcellularLocation>
        <location evidence="2">Peroxisome membrane</location>
    </subcellularLocation>
</comment>
<keyword evidence="4" id="KW-1185">Reference proteome</keyword>
<dbReference type="Proteomes" id="UP000823388">
    <property type="component" value="Chromosome 1N"/>
</dbReference>
<comment type="caution">
    <text evidence="3">The sequence shown here is derived from an EMBL/GenBank/DDBJ whole genome shotgun (WGS) entry which is preliminary data.</text>
</comment>
<evidence type="ECO:0000256" key="2">
    <source>
        <dbReference type="RuleBase" id="RU365003"/>
    </source>
</evidence>
<dbReference type="EMBL" id="CM029038">
    <property type="protein sequence ID" value="KAG2648167.1"/>
    <property type="molecule type" value="Genomic_DNA"/>
</dbReference>
<keyword evidence="2" id="KW-0576">Peroxisome</keyword>
<accession>A0A8T0WPT9</accession>
<gene>
    <name evidence="3" type="ORF">PVAP13_1NG046000</name>
</gene>
<sequence length="351" mass="39265">MEAYKLWVRRNRDLVRSLESLANGLTWILPERFANSEIAPEAVYSLLGIVSSVNQHIIDAPTENHAFASKEQSIPWGLVVSVLKDVEAVVEVAAQHFVGDDRKWSFLAVTEAVKAGVRLAAFRESGYKMLLQGGEVANEEEVTVLEDNYGVNGNGVPVIYPMNGHSQNGHKAVTNGLDGKNEFVSKSLERRAVAALNKFGENAKMMSDPMWMRRLQPAPEPTVSVVEKPTLASIWSAKGGTGRLFVLGEVVHIFRPLVYVLLIRKFGIRSWTPWGGKVHQLSSAERDELRRRKMMWALYVMRDPFFASYTKRHLQKAEQVLNPVPLIGFLTGKLVELLEGVQTRYTYTSGS</sequence>
<dbReference type="PANTHER" id="PTHR13299:SF0">
    <property type="entry name" value="PEROXISOMAL MEMBRANE PROTEIN PEX16"/>
    <property type="match status" value="1"/>
</dbReference>
<dbReference type="GO" id="GO:0005778">
    <property type="term" value="C:peroxisomal membrane"/>
    <property type="evidence" value="ECO:0007669"/>
    <property type="project" value="UniProtKB-SubCell"/>
</dbReference>
<evidence type="ECO:0000313" key="3">
    <source>
        <dbReference type="EMBL" id="KAG2648167.1"/>
    </source>
</evidence>
<dbReference type="InterPro" id="IPR013919">
    <property type="entry name" value="Pex16"/>
</dbReference>
<organism evidence="3 4">
    <name type="scientific">Panicum virgatum</name>
    <name type="common">Blackwell switchgrass</name>
    <dbReference type="NCBI Taxonomy" id="38727"/>
    <lineage>
        <taxon>Eukaryota</taxon>
        <taxon>Viridiplantae</taxon>
        <taxon>Streptophyta</taxon>
        <taxon>Embryophyta</taxon>
        <taxon>Tracheophyta</taxon>
        <taxon>Spermatophyta</taxon>
        <taxon>Magnoliopsida</taxon>
        <taxon>Liliopsida</taxon>
        <taxon>Poales</taxon>
        <taxon>Poaceae</taxon>
        <taxon>PACMAD clade</taxon>
        <taxon>Panicoideae</taxon>
        <taxon>Panicodae</taxon>
        <taxon>Paniceae</taxon>
        <taxon>Panicinae</taxon>
        <taxon>Panicum</taxon>
        <taxon>Panicum sect. Hiantes</taxon>
    </lineage>
</organism>
<dbReference type="PANTHER" id="PTHR13299">
    <property type="entry name" value="PEROXISOMAL MEMBRANE PROTEIN PEX16"/>
    <property type="match status" value="1"/>
</dbReference>
<reference evidence="3" key="1">
    <citation type="submission" date="2020-05" db="EMBL/GenBank/DDBJ databases">
        <title>WGS assembly of Panicum virgatum.</title>
        <authorList>
            <person name="Lovell J.T."/>
            <person name="Jenkins J."/>
            <person name="Shu S."/>
            <person name="Juenger T.E."/>
            <person name="Schmutz J."/>
        </authorList>
    </citation>
    <scope>NUCLEOTIDE SEQUENCE</scope>
    <source>
        <strain evidence="3">AP13</strain>
    </source>
</reference>
<evidence type="ECO:0000256" key="1">
    <source>
        <dbReference type="ARBA" id="ARBA00009505"/>
    </source>
</evidence>
<dbReference type="AlphaFoldDB" id="A0A8T0WPT9"/>
<dbReference type="Pfam" id="PF08610">
    <property type="entry name" value="Pex16"/>
    <property type="match status" value="1"/>
</dbReference>
<comment type="similarity">
    <text evidence="1 2">Belongs to the peroxin-16 family.</text>
</comment>
<evidence type="ECO:0000313" key="4">
    <source>
        <dbReference type="Proteomes" id="UP000823388"/>
    </source>
</evidence>
<protein>
    <recommendedName>
        <fullName evidence="2">Peroxisomal membrane protein PEX16</fullName>
    </recommendedName>
</protein>
<proteinExistence type="inferred from homology"/>
<name>A0A8T0WPT9_PANVG</name>
<dbReference type="GO" id="GO:0007031">
    <property type="term" value="P:peroxisome organization"/>
    <property type="evidence" value="ECO:0007669"/>
    <property type="project" value="UniProtKB-KW"/>
</dbReference>
<keyword evidence="2" id="KW-0962">Peroxisome biogenesis</keyword>